<sequence>MTDHFRIRYSSWGKLLGSDVALPILGLLSLREVAVAGTISWSLSHSVSQYAASAVQKWHPRPFLLSKALPLQQLLLADRLSARSKVALSDACALLVFGGSVFSVTGFQARRRSTAGQPYVARLPAREPTASVTLARLRNGGSMPLVVSESNTLSCANGLQTKRDLWQMCLPGMLNVHMVAAGFNHVLIVLTSGKVLSCGHTGSGALGHGDQHCRNLPSEIDTFKGVPIAYAAAGSDHSIFISRSSEAFSCGKGCHGQLGLGSTEDSFLPQRIEKLPDRQVVRCAVGGNASCFLSCNGSAWTCGKGKFGLLGHGDRQDLLVPKRIGYFCPTMCAFVECALGPRHGLLLSRDCIESLLCKGSPLKARVFGLGSNDAGQLGTMPETEALCPKEIVLPHGSPPVAVAVNTNISLILLQDGTALVLMQGECSTCMLGQDEWTCAPVPCVSW</sequence>
<feature type="repeat" description="RCC1" evidence="2">
    <location>
        <begin position="193"/>
        <end position="244"/>
    </location>
</feature>
<dbReference type="InterPro" id="IPR000408">
    <property type="entry name" value="Reg_chr_condens"/>
</dbReference>
<feature type="repeat" description="RCC1" evidence="2">
    <location>
        <begin position="297"/>
        <end position="350"/>
    </location>
</feature>
<dbReference type="PANTHER" id="PTHR22870">
    <property type="entry name" value="REGULATOR OF CHROMOSOME CONDENSATION"/>
    <property type="match status" value="1"/>
</dbReference>
<name>A0A7S0FYX6_9DINO</name>
<gene>
    <name evidence="3" type="ORF">PBAH0796_LOCUS31944</name>
</gene>
<accession>A0A7S0FYX6</accession>
<feature type="repeat" description="RCC1" evidence="2">
    <location>
        <begin position="364"/>
        <end position="415"/>
    </location>
</feature>
<organism evidence="3">
    <name type="scientific">Pyrodinium bahamense</name>
    <dbReference type="NCBI Taxonomy" id="73915"/>
    <lineage>
        <taxon>Eukaryota</taxon>
        <taxon>Sar</taxon>
        <taxon>Alveolata</taxon>
        <taxon>Dinophyceae</taxon>
        <taxon>Gonyaulacales</taxon>
        <taxon>Pyrocystaceae</taxon>
        <taxon>Pyrodinium</taxon>
    </lineage>
</organism>
<dbReference type="Gene3D" id="2.130.10.30">
    <property type="entry name" value="Regulator of chromosome condensation 1/beta-lactamase-inhibitor protein II"/>
    <property type="match status" value="1"/>
</dbReference>
<reference evidence="3" key="1">
    <citation type="submission" date="2021-01" db="EMBL/GenBank/DDBJ databases">
        <authorList>
            <person name="Corre E."/>
            <person name="Pelletier E."/>
            <person name="Niang G."/>
            <person name="Scheremetjew M."/>
            <person name="Finn R."/>
            <person name="Kale V."/>
            <person name="Holt S."/>
            <person name="Cochrane G."/>
            <person name="Meng A."/>
            <person name="Brown T."/>
            <person name="Cohen L."/>
        </authorList>
    </citation>
    <scope>NUCLEOTIDE SEQUENCE</scope>
    <source>
        <strain evidence="3">Pbaha01</strain>
    </source>
</reference>
<evidence type="ECO:0000256" key="1">
    <source>
        <dbReference type="ARBA" id="ARBA00022737"/>
    </source>
</evidence>
<dbReference type="PROSITE" id="PS00626">
    <property type="entry name" value="RCC1_2"/>
    <property type="match status" value="1"/>
</dbReference>
<keyword evidence="1" id="KW-0677">Repeat</keyword>
<dbReference type="PROSITE" id="PS50012">
    <property type="entry name" value="RCC1_3"/>
    <property type="match status" value="4"/>
</dbReference>
<evidence type="ECO:0000313" key="3">
    <source>
        <dbReference type="EMBL" id="CAD8388256.1"/>
    </source>
</evidence>
<dbReference type="SUPFAM" id="SSF50985">
    <property type="entry name" value="RCC1/BLIP-II"/>
    <property type="match status" value="1"/>
</dbReference>
<dbReference type="EMBL" id="HBEG01052515">
    <property type="protein sequence ID" value="CAD8388256.1"/>
    <property type="molecule type" value="Transcribed_RNA"/>
</dbReference>
<dbReference type="InterPro" id="IPR009091">
    <property type="entry name" value="RCC1/BLIP-II"/>
</dbReference>
<protein>
    <submittedName>
        <fullName evidence="3">Uncharacterized protein</fullName>
    </submittedName>
</protein>
<proteinExistence type="predicted"/>
<feature type="repeat" description="RCC1" evidence="2">
    <location>
        <begin position="245"/>
        <end position="296"/>
    </location>
</feature>
<dbReference type="AlphaFoldDB" id="A0A7S0FYX6"/>
<dbReference type="InterPro" id="IPR051210">
    <property type="entry name" value="Ub_ligase/GEF_domain"/>
</dbReference>
<evidence type="ECO:0000256" key="2">
    <source>
        <dbReference type="PROSITE-ProRule" id="PRU00235"/>
    </source>
</evidence>
<dbReference type="Pfam" id="PF00415">
    <property type="entry name" value="RCC1"/>
    <property type="match status" value="4"/>
</dbReference>
<dbReference type="PANTHER" id="PTHR22870:SF466">
    <property type="entry name" value="ANKYRIN REPEAT-CONTAINING PROTEIN"/>
    <property type="match status" value="1"/>
</dbReference>